<organism evidence="1 2">
    <name type="scientific">Bauhinia variegata</name>
    <name type="common">Purple orchid tree</name>
    <name type="synonym">Phanera variegata</name>
    <dbReference type="NCBI Taxonomy" id="167791"/>
    <lineage>
        <taxon>Eukaryota</taxon>
        <taxon>Viridiplantae</taxon>
        <taxon>Streptophyta</taxon>
        <taxon>Embryophyta</taxon>
        <taxon>Tracheophyta</taxon>
        <taxon>Spermatophyta</taxon>
        <taxon>Magnoliopsida</taxon>
        <taxon>eudicotyledons</taxon>
        <taxon>Gunneridae</taxon>
        <taxon>Pentapetalae</taxon>
        <taxon>rosids</taxon>
        <taxon>fabids</taxon>
        <taxon>Fabales</taxon>
        <taxon>Fabaceae</taxon>
        <taxon>Cercidoideae</taxon>
        <taxon>Cercideae</taxon>
        <taxon>Bauhiniinae</taxon>
        <taxon>Bauhinia</taxon>
    </lineage>
</organism>
<evidence type="ECO:0000313" key="2">
    <source>
        <dbReference type="Proteomes" id="UP000828941"/>
    </source>
</evidence>
<reference evidence="1 2" key="1">
    <citation type="journal article" date="2022" name="DNA Res.">
        <title>Chromosomal-level genome assembly of the orchid tree Bauhinia variegata (Leguminosae; Cercidoideae) supports the allotetraploid origin hypothesis of Bauhinia.</title>
        <authorList>
            <person name="Zhong Y."/>
            <person name="Chen Y."/>
            <person name="Zheng D."/>
            <person name="Pang J."/>
            <person name="Liu Y."/>
            <person name="Luo S."/>
            <person name="Meng S."/>
            <person name="Qian L."/>
            <person name="Wei D."/>
            <person name="Dai S."/>
            <person name="Zhou R."/>
        </authorList>
    </citation>
    <scope>NUCLEOTIDE SEQUENCE [LARGE SCALE GENOMIC DNA]</scope>
    <source>
        <strain evidence="1">BV-YZ2020</strain>
    </source>
</reference>
<dbReference type="EMBL" id="CM039431">
    <property type="protein sequence ID" value="KAI4336873.1"/>
    <property type="molecule type" value="Genomic_DNA"/>
</dbReference>
<name>A0ACB9NLB5_BAUVA</name>
<sequence>MAWTREENRRFEDALAVYGPEDPHRWQHVANAVGGKSTEEVKRHYEILKEDVNRIEHDQVPLPRYRGAGIANNSRRLANDNQRSYKFSSCLDYQERIEMAKISFVLVLSLMVALPVLGQDSWESMFNKAKETVLSPKNIDEAKKAGLSPESIDKAKKASLSPPAIDEAKKAGLSPEAIDKAKKASSSPEVIDEAKKAGLSPQAIDEAKKGHMSPETIHKAKRARLSPETIDKAKKAHLSPENLEKAKRAGLSPETIHKAKKAGDNRAV</sequence>
<protein>
    <submittedName>
        <fullName evidence="1">Uncharacterized protein</fullName>
    </submittedName>
</protein>
<gene>
    <name evidence="1" type="ORF">L6164_015351</name>
</gene>
<comment type="caution">
    <text evidence="1">The sequence shown here is derived from an EMBL/GenBank/DDBJ whole genome shotgun (WGS) entry which is preliminary data.</text>
</comment>
<evidence type="ECO:0000313" key="1">
    <source>
        <dbReference type="EMBL" id="KAI4336873.1"/>
    </source>
</evidence>
<keyword evidence="2" id="KW-1185">Reference proteome</keyword>
<accession>A0ACB9NLB5</accession>
<dbReference type="Proteomes" id="UP000828941">
    <property type="component" value="Chromosome 6"/>
</dbReference>
<proteinExistence type="predicted"/>